<dbReference type="EC" id="2.4.1.18" evidence="3"/>
<dbReference type="InterPro" id="IPR013780">
    <property type="entry name" value="Glyco_hydro_b"/>
</dbReference>
<keyword evidence="1" id="KW-0119">Carbohydrate metabolism</keyword>
<keyword evidence="3" id="KW-0328">Glycosyltransferase</keyword>
<dbReference type="Gene3D" id="2.60.40.1180">
    <property type="entry name" value="Golgi alpha-mannosidase II"/>
    <property type="match status" value="1"/>
</dbReference>
<keyword evidence="3" id="KW-0808">Transferase</keyword>
<dbReference type="SUPFAM" id="SSF51011">
    <property type="entry name" value="Glycosyl hydrolase domain"/>
    <property type="match status" value="1"/>
</dbReference>
<reference evidence="3 4" key="1">
    <citation type="submission" date="2018-06" db="EMBL/GenBank/DDBJ databases">
        <authorList>
            <consortium name="Pathogen Informatics"/>
            <person name="Doyle S."/>
        </authorList>
    </citation>
    <scope>NUCLEOTIDE SEQUENCE [LARGE SCALE GENOMIC DNA]</scope>
    <source>
        <strain evidence="3 4">NCTC8256</strain>
    </source>
</reference>
<dbReference type="Pfam" id="PF02806">
    <property type="entry name" value="Alpha-amylase_C"/>
    <property type="match status" value="1"/>
</dbReference>
<dbReference type="Gene3D" id="3.20.20.80">
    <property type="entry name" value="Glycosidases"/>
    <property type="match status" value="1"/>
</dbReference>
<dbReference type="EMBL" id="UGXR01000001">
    <property type="protein sequence ID" value="SUH06566.1"/>
    <property type="molecule type" value="Genomic_DNA"/>
</dbReference>
<dbReference type="InterPro" id="IPR006048">
    <property type="entry name" value="A-amylase/branching_C"/>
</dbReference>
<accession>A0A379VI89</accession>
<evidence type="ECO:0000313" key="4">
    <source>
        <dbReference type="Proteomes" id="UP000254346"/>
    </source>
</evidence>
<protein>
    <submittedName>
        <fullName evidence="3">1,4-alpha-glucan branching protein</fullName>
        <ecNumber evidence="3">2.4.1.18</ecNumber>
    </submittedName>
</protein>
<dbReference type="PANTHER" id="PTHR43651:SF3">
    <property type="entry name" value="1,4-ALPHA-GLUCAN-BRANCHING ENZYME"/>
    <property type="match status" value="1"/>
</dbReference>
<dbReference type="Proteomes" id="UP000254346">
    <property type="component" value="Unassembled WGS sequence"/>
</dbReference>
<dbReference type="PANTHER" id="PTHR43651">
    <property type="entry name" value="1,4-ALPHA-GLUCAN-BRANCHING ENZYME"/>
    <property type="match status" value="1"/>
</dbReference>
<dbReference type="GO" id="GO:0005829">
    <property type="term" value="C:cytosol"/>
    <property type="evidence" value="ECO:0007669"/>
    <property type="project" value="TreeGrafter"/>
</dbReference>
<dbReference type="GO" id="GO:0043169">
    <property type="term" value="F:cation binding"/>
    <property type="evidence" value="ECO:0007669"/>
    <property type="project" value="InterPro"/>
</dbReference>
<gene>
    <name evidence="3" type="primary">glgB_2</name>
    <name evidence="3" type="ORF">NCTC8256_00420</name>
</gene>
<dbReference type="GO" id="GO:0005978">
    <property type="term" value="P:glycogen biosynthetic process"/>
    <property type="evidence" value="ECO:0007669"/>
    <property type="project" value="TreeGrafter"/>
</dbReference>
<sequence>MTRPPETGGLGFWYKWNLGWMHDTLDYMKLDPVYRQYHHDKLTFGMLYNHTENFVLPLSHDEVVHARNPFSIVCRAMRGKNSPTCAPTMAGCGPSPARNCCLWGMSLPRDASGTMTPASTGTCWRAAITGTTGFSVWYAISTTPIATIKALHELDFDAYGFEWLVVDDNERSVLIFVRRDKAGNEIIVASNFTPVPRHDYRFGINQPGRWREILNTDSMHYHGSNTGNGGVVHSDKIESHGRQHSLNLTLPPLATIWLMREGNDAACDRRSNAAWRNV</sequence>
<organism evidence="3 4">
    <name type="scientific">Salmonella enterica I</name>
    <dbReference type="NCBI Taxonomy" id="59201"/>
    <lineage>
        <taxon>Bacteria</taxon>
        <taxon>Pseudomonadati</taxon>
        <taxon>Pseudomonadota</taxon>
        <taxon>Gammaproteobacteria</taxon>
        <taxon>Enterobacterales</taxon>
        <taxon>Enterobacteriaceae</taxon>
        <taxon>Salmonella</taxon>
    </lineage>
</organism>
<dbReference type="InterPro" id="IPR017853">
    <property type="entry name" value="GH"/>
</dbReference>
<proteinExistence type="predicted"/>
<name>A0A379VI89_SALET</name>
<dbReference type="GO" id="GO:0003844">
    <property type="term" value="F:1,4-alpha-glucan branching enzyme activity"/>
    <property type="evidence" value="ECO:0007669"/>
    <property type="project" value="UniProtKB-EC"/>
</dbReference>
<evidence type="ECO:0000256" key="1">
    <source>
        <dbReference type="ARBA" id="ARBA00023277"/>
    </source>
</evidence>
<dbReference type="SUPFAM" id="SSF51445">
    <property type="entry name" value="(Trans)glycosidases"/>
    <property type="match status" value="1"/>
</dbReference>
<evidence type="ECO:0000259" key="2">
    <source>
        <dbReference type="Pfam" id="PF02806"/>
    </source>
</evidence>
<feature type="domain" description="Alpha-amylase/branching enzyme C-terminal all beta" evidence="2">
    <location>
        <begin position="163"/>
        <end position="259"/>
    </location>
</feature>
<dbReference type="FunFam" id="2.60.40.1180:FF:000002">
    <property type="entry name" value="1,4-alpha-glucan branching enzyme GlgB"/>
    <property type="match status" value="1"/>
</dbReference>
<dbReference type="AlphaFoldDB" id="A0A379VI89"/>
<evidence type="ECO:0000313" key="3">
    <source>
        <dbReference type="EMBL" id="SUH06566.1"/>
    </source>
</evidence>